<sequence>METPAHSAAPRDPEQTRGSIRRFIVDAEALPSPKGAALRLIDLARDPNASIDETVRVIQTDPALTGFVVRAANAARFGGIERTLDLKRAVVRVGMQMVRAHALALSMIREHRQTRCKRFDYNRFWTESLYTAVLMDELAVRYREFRPGEAFVLGLLASIGRLAFATAAPDEYAQVLERAAEGRVPLQLLEQQAFGFDHHELSSVLLADWGVPTELAEVVYWQHDPEGGGFEPESRPYRLAGILQLAGGIAADSLAPAAEQGGSGIVYLRAALLELDDDDIAELTREGLKELREWLSMIGLPPLPTKAH</sequence>
<dbReference type="PROSITE" id="PS51833">
    <property type="entry name" value="HDOD"/>
    <property type="match status" value="1"/>
</dbReference>
<accession>A0A2T4IDZ6</accession>
<reference evidence="2 3" key="2">
    <citation type="submission" date="2018-04" db="EMBL/GenBank/DDBJ databases">
        <title>Thauera lacus sp. nov., isolated from an saline lake in Inner Mongolia, China.</title>
        <authorList>
            <person name="Liang Q.-Y."/>
        </authorList>
    </citation>
    <scope>NUCLEOTIDE SEQUENCE [LARGE SCALE GENOMIC DNA]</scope>
    <source>
        <strain evidence="2 3">D20</strain>
    </source>
</reference>
<keyword evidence="3" id="KW-1185">Reference proteome</keyword>
<proteinExistence type="predicted"/>
<comment type="caution">
    <text evidence="2">The sequence shown here is derived from an EMBL/GenBank/DDBJ whole genome shotgun (WGS) entry which is preliminary data.</text>
</comment>
<feature type="domain" description="HDOD" evidence="1">
    <location>
        <begin position="30"/>
        <end position="225"/>
    </location>
</feature>
<name>A0A2T4IDZ6_9RHOO</name>
<evidence type="ECO:0000259" key="1">
    <source>
        <dbReference type="PROSITE" id="PS51833"/>
    </source>
</evidence>
<gene>
    <name evidence="2" type="ORF">C8261_11785</name>
</gene>
<dbReference type="Proteomes" id="UP000241193">
    <property type="component" value="Unassembled WGS sequence"/>
</dbReference>
<dbReference type="Gene3D" id="1.10.3210.10">
    <property type="entry name" value="Hypothetical protein af1432"/>
    <property type="match status" value="1"/>
</dbReference>
<dbReference type="AlphaFoldDB" id="A0A2T4IDZ6"/>
<dbReference type="PANTHER" id="PTHR33525">
    <property type="match status" value="1"/>
</dbReference>
<evidence type="ECO:0000313" key="2">
    <source>
        <dbReference type="EMBL" id="PTD95956.1"/>
    </source>
</evidence>
<dbReference type="PANTHER" id="PTHR33525:SF3">
    <property type="entry name" value="RIBONUCLEASE Y"/>
    <property type="match status" value="1"/>
</dbReference>
<dbReference type="Pfam" id="PF08668">
    <property type="entry name" value="HDOD"/>
    <property type="match status" value="1"/>
</dbReference>
<dbReference type="OrthoDB" id="9813903at2"/>
<dbReference type="InterPro" id="IPR052340">
    <property type="entry name" value="RNase_Y/CdgJ"/>
</dbReference>
<organism evidence="2 3">
    <name type="scientific">Pseudothauera lacus</name>
    <dbReference type="NCBI Taxonomy" id="2136175"/>
    <lineage>
        <taxon>Bacteria</taxon>
        <taxon>Pseudomonadati</taxon>
        <taxon>Pseudomonadota</taxon>
        <taxon>Betaproteobacteria</taxon>
        <taxon>Rhodocyclales</taxon>
        <taxon>Zoogloeaceae</taxon>
        <taxon>Pseudothauera</taxon>
    </lineage>
</organism>
<protein>
    <recommendedName>
        <fullName evidence="1">HDOD domain-containing protein</fullName>
    </recommendedName>
</protein>
<dbReference type="SUPFAM" id="SSF109604">
    <property type="entry name" value="HD-domain/PDEase-like"/>
    <property type="match status" value="1"/>
</dbReference>
<dbReference type="EMBL" id="PZKC01000009">
    <property type="protein sequence ID" value="PTD95956.1"/>
    <property type="molecule type" value="Genomic_DNA"/>
</dbReference>
<reference evidence="2 3" key="1">
    <citation type="submission" date="2018-03" db="EMBL/GenBank/DDBJ databases">
        <authorList>
            <person name="Keele B.F."/>
        </authorList>
    </citation>
    <scope>NUCLEOTIDE SEQUENCE [LARGE SCALE GENOMIC DNA]</scope>
    <source>
        <strain evidence="2 3">D20</strain>
    </source>
</reference>
<dbReference type="InterPro" id="IPR013976">
    <property type="entry name" value="HDOD"/>
</dbReference>
<evidence type="ECO:0000313" key="3">
    <source>
        <dbReference type="Proteomes" id="UP000241193"/>
    </source>
</evidence>